<keyword evidence="4" id="KW-0450">Lipoyl</keyword>
<dbReference type="RefSeq" id="WP_303645168.1">
    <property type="nucleotide sequence ID" value="NZ_PEOG01000154.1"/>
</dbReference>
<evidence type="ECO:0000313" key="7">
    <source>
        <dbReference type="EMBL" id="PIM50440.1"/>
    </source>
</evidence>
<dbReference type="PROSITE" id="PS50968">
    <property type="entry name" value="BIOTINYL_LIPOYL"/>
    <property type="match status" value="1"/>
</dbReference>
<dbReference type="Gene3D" id="2.40.50.100">
    <property type="match status" value="1"/>
</dbReference>
<dbReference type="GO" id="GO:0006086">
    <property type="term" value="P:pyruvate decarboxylation to acetyl-CoA"/>
    <property type="evidence" value="ECO:0007669"/>
    <property type="project" value="TreeGrafter"/>
</dbReference>
<dbReference type="InterPro" id="IPR000089">
    <property type="entry name" value="Biotin_lipoyl"/>
</dbReference>
<dbReference type="AlphaFoldDB" id="A0A2G9C1Y9"/>
<feature type="non-terminal residue" evidence="7">
    <location>
        <position position="73"/>
    </location>
</feature>
<reference evidence="7 8" key="1">
    <citation type="submission" date="2017-11" db="EMBL/GenBank/DDBJ databases">
        <title>Draft genome sequence of Mitsuaria sp. HWN-4.</title>
        <authorList>
            <person name="Gundlapally S.R."/>
        </authorList>
    </citation>
    <scope>NUCLEOTIDE SEQUENCE [LARGE SCALE GENOMIC DNA]</scope>
    <source>
        <strain evidence="7 8">HWN-4</strain>
    </source>
</reference>
<evidence type="ECO:0000256" key="2">
    <source>
        <dbReference type="ARBA" id="ARBA00011484"/>
    </source>
</evidence>
<dbReference type="Proteomes" id="UP000231501">
    <property type="component" value="Unassembled WGS sequence"/>
</dbReference>
<sequence>MAQVEVKVPDIGDFKDVAIIEVLVKVGDTIKAEQSLVTVESDKASMEIPSSAAGVVKELKVKLGDKINQGDLI</sequence>
<dbReference type="InterPro" id="IPR003016">
    <property type="entry name" value="2-oxoA_DH_lipoyl-BS"/>
</dbReference>
<dbReference type="InterPro" id="IPR050743">
    <property type="entry name" value="2-oxoacid_DH_E2_comp"/>
</dbReference>
<dbReference type="PANTHER" id="PTHR43178">
    <property type="entry name" value="DIHYDROLIPOAMIDE ACETYLTRANSFERASE COMPONENT OF PYRUVATE DEHYDROGENASE COMPLEX"/>
    <property type="match status" value="1"/>
</dbReference>
<comment type="caution">
    <text evidence="7">The sequence shown here is derived from an EMBL/GenBank/DDBJ whole genome shotgun (WGS) entry which is preliminary data.</text>
</comment>
<name>A0A2G9C1Y9_9BURK</name>
<evidence type="ECO:0000256" key="3">
    <source>
        <dbReference type="ARBA" id="ARBA00022679"/>
    </source>
</evidence>
<keyword evidence="5" id="KW-0012">Acyltransferase</keyword>
<keyword evidence="8" id="KW-1185">Reference proteome</keyword>
<proteinExistence type="predicted"/>
<comment type="subunit">
    <text evidence="2">Forms a 24-polypeptide structural core with octahedral symmetry.</text>
</comment>
<dbReference type="CDD" id="cd06849">
    <property type="entry name" value="lipoyl_domain"/>
    <property type="match status" value="1"/>
</dbReference>
<protein>
    <submittedName>
        <fullName evidence="7">Dihydrolipoamide dehydrogenase</fullName>
    </submittedName>
</protein>
<dbReference type="SUPFAM" id="SSF51230">
    <property type="entry name" value="Single hybrid motif"/>
    <property type="match status" value="1"/>
</dbReference>
<evidence type="ECO:0000259" key="6">
    <source>
        <dbReference type="PROSITE" id="PS50968"/>
    </source>
</evidence>
<dbReference type="InterPro" id="IPR011053">
    <property type="entry name" value="Single_hybrid_motif"/>
</dbReference>
<dbReference type="GO" id="GO:0016407">
    <property type="term" value="F:acetyltransferase activity"/>
    <property type="evidence" value="ECO:0007669"/>
    <property type="project" value="TreeGrafter"/>
</dbReference>
<dbReference type="FunFam" id="2.40.50.100:FF:000009">
    <property type="entry name" value="Acetyltransferase component of pyruvate dehydrogenase complex"/>
    <property type="match status" value="1"/>
</dbReference>
<feature type="domain" description="Lipoyl-binding" evidence="6">
    <location>
        <begin position="3"/>
        <end position="73"/>
    </location>
</feature>
<evidence type="ECO:0000313" key="8">
    <source>
        <dbReference type="Proteomes" id="UP000231501"/>
    </source>
</evidence>
<dbReference type="PANTHER" id="PTHR43178:SF2">
    <property type="entry name" value="DIHYDROLIPOYLLYSINE-RESIDUE ACETYLTRANSFERASE COMPONENT OF PYRUVATE DEHYDROGENASE COMPLEX"/>
    <property type="match status" value="1"/>
</dbReference>
<keyword evidence="3" id="KW-0808">Transferase</keyword>
<dbReference type="EMBL" id="PEOG01000154">
    <property type="protein sequence ID" value="PIM50440.1"/>
    <property type="molecule type" value="Genomic_DNA"/>
</dbReference>
<evidence type="ECO:0000256" key="5">
    <source>
        <dbReference type="ARBA" id="ARBA00023315"/>
    </source>
</evidence>
<organism evidence="7 8">
    <name type="scientific">Roseateles chitinivorans</name>
    <dbReference type="NCBI Taxonomy" id="2917965"/>
    <lineage>
        <taxon>Bacteria</taxon>
        <taxon>Pseudomonadati</taxon>
        <taxon>Pseudomonadota</taxon>
        <taxon>Betaproteobacteria</taxon>
        <taxon>Burkholderiales</taxon>
        <taxon>Sphaerotilaceae</taxon>
        <taxon>Roseateles</taxon>
    </lineage>
</organism>
<comment type="cofactor">
    <cofactor evidence="1">
        <name>(R)-lipoate</name>
        <dbReference type="ChEBI" id="CHEBI:83088"/>
    </cofactor>
</comment>
<gene>
    <name evidence="7" type="ORF">CS062_25000</name>
</gene>
<dbReference type="Pfam" id="PF00364">
    <property type="entry name" value="Biotin_lipoyl"/>
    <property type="match status" value="1"/>
</dbReference>
<dbReference type="GO" id="GO:0031405">
    <property type="term" value="F:lipoic acid binding"/>
    <property type="evidence" value="ECO:0007669"/>
    <property type="project" value="TreeGrafter"/>
</dbReference>
<dbReference type="PROSITE" id="PS00189">
    <property type="entry name" value="LIPOYL"/>
    <property type="match status" value="1"/>
</dbReference>
<accession>A0A2G9C1Y9</accession>
<evidence type="ECO:0000256" key="4">
    <source>
        <dbReference type="ARBA" id="ARBA00022823"/>
    </source>
</evidence>
<evidence type="ECO:0000256" key="1">
    <source>
        <dbReference type="ARBA" id="ARBA00001938"/>
    </source>
</evidence>
<dbReference type="GO" id="GO:0005737">
    <property type="term" value="C:cytoplasm"/>
    <property type="evidence" value="ECO:0007669"/>
    <property type="project" value="TreeGrafter"/>
</dbReference>